<keyword evidence="1" id="KW-0175">Coiled coil</keyword>
<dbReference type="InterPro" id="IPR025580">
    <property type="entry name" value="Gp46"/>
</dbReference>
<feature type="compositionally biased region" description="Gly residues" evidence="2">
    <location>
        <begin position="24"/>
        <end position="44"/>
    </location>
</feature>
<evidence type="ECO:0000256" key="2">
    <source>
        <dbReference type="SAM" id="MobiDB-lite"/>
    </source>
</evidence>
<feature type="region of interest" description="Disordered" evidence="2">
    <location>
        <begin position="24"/>
        <end position="64"/>
    </location>
</feature>
<dbReference type="AlphaFoldDB" id="A0A2A6E3N0"/>
<gene>
    <name evidence="3" type="ORF">BLM47_00125</name>
</gene>
<name>A0A2A6E3N0_9BACL</name>
<accession>A0A2A6E3N0</accession>
<sequence length="214" mass="23533">MQDLLRWMPLRMNLQFFAADAGQGGGTDAAGGAQGQQGGQGNDAGTGTTQSGSGGDSGGQGGFQLTPELETWLQKQIQSAEDRVRTQYVKQLKQLEQQLQAKMTEEEKIQYELEKKRRELMEKEAALKRQTVELEATNLLAQTNLPIQFKPFVLGDDVDDTKRRIEDFKKLWDAAVSEEVTKRMAAGGRTPPGDGTGGKVGFNMNDLIRSAARR</sequence>
<dbReference type="EMBL" id="MOXJ01000001">
    <property type="protein sequence ID" value="PDO11583.1"/>
    <property type="molecule type" value="Genomic_DNA"/>
</dbReference>
<reference evidence="3 4" key="1">
    <citation type="submission" date="2016-12" db="EMBL/GenBank/DDBJ databases">
        <title>Candidatus Reconcilibacillus cellulovorans genome.</title>
        <authorList>
            <person name="Kolinko S."/>
            <person name="Wu Y.-W."/>
            <person name="Tachea F."/>
            <person name="Denzel E."/>
            <person name="Hiras J."/>
            <person name="Baecker N."/>
            <person name="Chan L.J."/>
            <person name="Eichorst S.A."/>
            <person name="Frey D."/>
            <person name="Adams P.D."/>
            <person name="Pray T."/>
            <person name="Tanjore D."/>
            <person name="Petzold C.J."/>
            <person name="Gladden J.M."/>
            <person name="Simmons B.A."/>
            <person name="Singer S.W."/>
        </authorList>
    </citation>
    <scope>NUCLEOTIDE SEQUENCE [LARGE SCALE GENOMIC DNA]</scope>
    <source>
        <strain evidence="3">JTherm</strain>
    </source>
</reference>
<feature type="compositionally biased region" description="Gly residues" evidence="2">
    <location>
        <begin position="52"/>
        <end position="62"/>
    </location>
</feature>
<feature type="region of interest" description="Disordered" evidence="2">
    <location>
        <begin position="183"/>
        <end position="203"/>
    </location>
</feature>
<evidence type="ECO:0000313" key="4">
    <source>
        <dbReference type="Proteomes" id="UP000243688"/>
    </source>
</evidence>
<evidence type="ECO:0000256" key="1">
    <source>
        <dbReference type="SAM" id="Coils"/>
    </source>
</evidence>
<dbReference type="Pfam" id="PF14265">
    <property type="entry name" value="DUF4355"/>
    <property type="match status" value="1"/>
</dbReference>
<organism evidence="3 4">
    <name type="scientific">Candidatus Reconcilbacillus cellulovorans</name>
    <dbReference type="NCBI Taxonomy" id="1906605"/>
    <lineage>
        <taxon>Bacteria</taxon>
        <taxon>Bacillati</taxon>
        <taxon>Bacillota</taxon>
        <taxon>Bacilli</taxon>
        <taxon>Bacillales</taxon>
        <taxon>Paenibacillaceae</taxon>
        <taxon>Candidatus Reconcilbacillus</taxon>
    </lineage>
</organism>
<protein>
    <submittedName>
        <fullName evidence="3">Uncharacterized protein</fullName>
    </submittedName>
</protein>
<comment type="caution">
    <text evidence="3">The sequence shown here is derived from an EMBL/GenBank/DDBJ whole genome shotgun (WGS) entry which is preliminary data.</text>
</comment>
<evidence type="ECO:0000313" key="3">
    <source>
        <dbReference type="EMBL" id="PDO11583.1"/>
    </source>
</evidence>
<proteinExistence type="predicted"/>
<dbReference type="Proteomes" id="UP000243688">
    <property type="component" value="Unassembled WGS sequence"/>
</dbReference>
<feature type="coiled-coil region" evidence="1">
    <location>
        <begin position="85"/>
        <end position="137"/>
    </location>
</feature>